<evidence type="ECO:0000256" key="3">
    <source>
        <dbReference type="ARBA" id="ARBA00022670"/>
    </source>
</evidence>
<evidence type="ECO:0000256" key="13">
    <source>
        <dbReference type="ARBA" id="ARBA00038490"/>
    </source>
</evidence>
<feature type="domain" description="UBP-type" evidence="17">
    <location>
        <begin position="27"/>
        <end position="127"/>
    </location>
</feature>
<dbReference type="GO" id="GO:0006508">
    <property type="term" value="P:proteolysis"/>
    <property type="evidence" value="ECO:0007669"/>
    <property type="project" value="UniProtKB-KW"/>
</dbReference>
<name>A0AAF3F7D2_9BILA</name>
<evidence type="ECO:0000256" key="4">
    <source>
        <dbReference type="ARBA" id="ARBA00022723"/>
    </source>
</evidence>
<dbReference type="WBParaSite" id="MBELARI_LOCUS21542">
    <property type="protein sequence ID" value="MBELARI_LOCUS21542"/>
    <property type="gene ID" value="MBELARI_LOCUS21542"/>
</dbReference>
<dbReference type="InterPro" id="IPR001394">
    <property type="entry name" value="Peptidase_C19_UCH"/>
</dbReference>
<comment type="similarity">
    <text evidence="13">Belongs to the peptidase C19 family. UBP8 subfamily.</text>
</comment>
<dbReference type="InterPro" id="IPR013083">
    <property type="entry name" value="Znf_RING/FYVE/PHD"/>
</dbReference>
<evidence type="ECO:0000313" key="19">
    <source>
        <dbReference type="WBParaSite" id="MBELARI_LOCUS1421"/>
    </source>
</evidence>
<dbReference type="PROSITE" id="PS00973">
    <property type="entry name" value="USP_2"/>
    <property type="match status" value="1"/>
</dbReference>
<dbReference type="PROSITE" id="PS00972">
    <property type="entry name" value="USP_1"/>
    <property type="match status" value="1"/>
</dbReference>
<evidence type="ECO:0000256" key="8">
    <source>
        <dbReference type="ARBA" id="ARBA00022807"/>
    </source>
</evidence>
<keyword evidence="9" id="KW-0862">Zinc</keyword>
<keyword evidence="7 15" id="KW-0378">Hydrolase</keyword>
<dbReference type="InterPro" id="IPR050185">
    <property type="entry name" value="Ub_carboxyl-term_hydrolase"/>
</dbReference>
<keyword evidence="5 14" id="KW-0863">Zinc-finger</keyword>
<evidence type="ECO:0000313" key="20">
    <source>
        <dbReference type="WBParaSite" id="MBELARI_LOCUS21542"/>
    </source>
</evidence>
<keyword evidence="4" id="KW-0479">Metal-binding</keyword>
<dbReference type="Gene3D" id="3.90.70.10">
    <property type="entry name" value="Cysteine proteinases"/>
    <property type="match status" value="1"/>
</dbReference>
<evidence type="ECO:0000256" key="10">
    <source>
        <dbReference type="ARBA" id="ARBA00023015"/>
    </source>
</evidence>
<evidence type="ECO:0000259" key="16">
    <source>
        <dbReference type="PROSITE" id="PS50235"/>
    </source>
</evidence>
<evidence type="ECO:0000256" key="7">
    <source>
        <dbReference type="ARBA" id="ARBA00022801"/>
    </source>
</evidence>
<dbReference type="AlphaFoldDB" id="A0AAF3F7D2"/>
<dbReference type="SUPFAM" id="SSF57850">
    <property type="entry name" value="RING/U-box"/>
    <property type="match status" value="1"/>
</dbReference>
<accession>A0AAF3F7D2</accession>
<evidence type="ECO:0000256" key="6">
    <source>
        <dbReference type="ARBA" id="ARBA00022786"/>
    </source>
</evidence>
<evidence type="ECO:0000256" key="2">
    <source>
        <dbReference type="ARBA" id="ARBA00004123"/>
    </source>
</evidence>
<reference evidence="19 20" key="1">
    <citation type="submission" date="2024-02" db="UniProtKB">
        <authorList>
            <consortium name="WormBaseParasite"/>
        </authorList>
    </citation>
    <scope>IDENTIFICATION</scope>
</reference>
<comment type="catalytic activity">
    <reaction evidence="1 15">
        <text>Thiol-dependent hydrolysis of ester, thioester, amide, peptide and isopeptide bonds formed by the C-terminal Gly of ubiquitin (a 76-residue protein attached to proteins as an intracellular targeting signal).</text>
        <dbReference type="EC" id="3.4.19.12"/>
    </reaction>
</comment>
<keyword evidence="3 15" id="KW-0645">Protease</keyword>
<dbReference type="EC" id="3.4.19.12" evidence="15"/>
<dbReference type="InterPro" id="IPR018200">
    <property type="entry name" value="USP_CS"/>
</dbReference>
<keyword evidence="18" id="KW-1185">Reference proteome</keyword>
<organism evidence="18 20">
    <name type="scientific">Mesorhabditis belari</name>
    <dbReference type="NCBI Taxonomy" id="2138241"/>
    <lineage>
        <taxon>Eukaryota</taxon>
        <taxon>Metazoa</taxon>
        <taxon>Ecdysozoa</taxon>
        <taxon>Nematoda</taxon>
        <taxon>Chromadorea</taxon>
        <taxon>Rhabditida</taxon>
        <taxon>Rhabditina</taxon>
        <taxon>Rhabditomorpha</taxon>
        <taxon>Rhabditoidea</taxon>
        <taxon>Rhabditidae</taxon>
        <taxon>Mesorhabditinae</taxon>
        <taxon>Mesorhabditis</taxon>
    </lineage>
</organism>
<protein>
    <recommendedName>
        <fullName evidence="15">Ubiquitin carboxyl-terminal hydrolase</fullName>
        <ecNumber evidence="15">3.4.19.12</ecNumber>
    </recommendedName>
</protein>
<dbReference type="PROSITE" id="PS50235">
    <property type="entry name" value="USP_3"/>
    <property type="match status" value="1"/>
</dbReference>
<dbReference type="GO" id="GO:0004843">
    <property type="term" value="F:cysteine-type deubiquitinase activity"/>
    <property type="evidence" value="ECO:0007669"/>
    <property type="project" value="UniProtKB-UniRule"/>
</dbReference>
<dbReference type="WBParaSite" id="MBELARI_LOCUS1421">
    <property type="protein sequence ID" value="MBELARI_LOCUS1421"/>
    <property type="gene ID" value="MBELARI_LOCUS1421"/>
</dbReference>
<keyword evidence="11" id="KW-0804">Transcription</keyword>
<dbReference type="Gene3D" id="3.30.40.10">
    <property type="entry name" value="Zinc/RING finger domain, C3HC4 (zinc finger)"/>
    <property type="match status" value="1"/>
</dbReference>
<dbReference type="InterPro" id="IPR038765">
    <property type="entry name" value="Papain-like_cys_pep_sf"/>
</dbReference>
<evidence type="ECO:0000256" key="12">
    <source>
        <dbReference type="ARBA" id="ARBA00023242"/>
    </source>
</evidence>
<dbReference type="PROSITE" id="PS50271">
    <property type="entry name" value="ZF_UBP"/>
    <property type="match status" value="1"/>
</dbReference>
<dbReference type="PANTHER" id="PTHR21646">
    <property type="entry name" value="UBIQUITIN CARBOXYL-TERMINAL HYDROLASE"/>
    <property type="match status" value="1"/>
</dbReference>
<sequence>MTSGCGHLKVQLEKGAGNLYNIYRRLLQIIYPSELKLYQMKAALIRCDVRGCTARQHELLLCTQCNTCRCLNHINEHAAKTSTLGKRHDFAISLEYGHIFCNDCHDYVYTAEMERLRTEAYDSNQRFLGLPRSGQWSLNTHCIEPIAITSSSNIADHSLRGIVNLGNTCFMNSIIQSLVHMPAMRDYFLSDQHTHPNTSKSVCLMCMVNEAFQELLQPNWEEPVVLKQLLGFLWSSSKQLAGYHQQDAHEFLITLLELLHSHSKPIESPILSTDCKCVIDKIFTGQMQSDLTCNSCSHVSVRVDPFLDIALNVPIPVNGELEAITLEKCLDRYVQNETIPCTNCEKCGGRGLTKQLTFKKLPIVAIFQLKRFHHEGQLRKKISSIVRFPMELDMTRYLTAYHTDASQFDSNKGSCSALKRQYNRYELYAVVQHSGSMDTGHYTCFVRRGQQWFKCDDDAVYAVPPSTVSMAECYLLFYQTTALKFQSPMDTST</sequence>
<dbReference type="SUPFAM" id="SSF54001">
    <property type="entry name" value="Cysteine proteinases"/>
    <property type="match status" value="1"/>
</dbReference>
<dbReference type="InterPro" id="IPR001607">
    <property type="entry name" value="Znf_UBP"/>
</dbReference>
<dbReference type="InterPro" id="IPR028889">
    <property type="entry name" value="USP"/>
</dbReference>
<keyword evidence="12" id="KW-0539">Nucleus</keyword>
<keyword evidence="10" id="KW-0805">Transcription regulation</keyword>
<evidence type="ECO:0000256" key="1">
    <source>
        <dbReference type="ARBA" id="ARBA00000707"/>
    </source>
</evidence>
<feature type="domain" description="USP" evidence="16">
    <location>
        <begin position="160"/>
        <end position="481"/>
    </location>
</feature>
<dbReference type="GO" id="GO:0005634">
    <property type="term" value="C:nucleus"/>
    <property type="evidence" value="ECO:0007669"/>
    <property type="project" value="UniProtKB-SubCell"/>
</dbReference>
<dbReference type="GO" id="GO:0016579">
    <property type="term" value="P:protein deubiquitination"/>
    <property type="evidence" value="ECO:0007669"/>
    <property type="project" value="InterPro"/>
</dbReference>
<comment type="subcellular location">
    <subcellularLocation>
        <location evidence="2">Nucleus</location>
    </subcellularLocation>
</comment>
<dbReference type="GO" id="GO:0008270">
    <property type="term" value="F:zinc ion binding"/>
    <property type="evidence" value="ECO:0007669"/>
    <property type="project" value="UniProtKB-KW"/>
</dbReference>
<keyword evidence="6 15" id="KW-0833">Ubl conjugation pathway</keyword>
<proteinExistence type="inferred from homology"/>
<evidence type="ECO:0000256" key="9">
    <source>
        <dbReference type="ARBA" id="ARBA00022833"/>
    </source>
</evidence>
<dbReference type="PANTHER" id="PTHR21646:SF33">
    <property type="entry name" value="UBIQUITIN CARBOXYL-TERMINAL HYDROLASE 22"/>
    <property type="match status" value="1"/>
</dbReference>
<evidence type="ECO:0000313" key="18">
    <source>
        <dbReference type="Proteomes" id="UP000887575"/>
    </source>
</evidence>
<keyword evidence="8 15" id="KW-0788">Thiol protease</keyword>
<evidence type="ECO:0000256" key="11">
    <source>
        <dbReference type="ARBA" id="ARBA00023163"/>
    </source>
</evidence>
<dbReference type="Pfam" id="PF00443">
    <property type="entry name" value="UCH"/>
    <property type="match status" value="1"/>
</dbReference>
<dbReference type="Proteomes" id="UP000887575">
    <property type="component" value="Unassembled WGS sequence"/>
</dbReference>
<evidence type="ECO:0000256" key="5">
    <source>
        <dbReference type="ARBA" id="ARBA00022771"/>
    </source>
</evidence>
<evidence type="ECO:0000256" key="15">
    <source>
        <dbReference type="RuleBase" id="RU366025"/>
    </source>
</evidence>
<evidence type="ECO:0000259" key="17">
    <source>
        <dbReference type="PROSITE" id="PS50271"/>
    </source>
</evidence>
<evidence type="ECO:0000256" key="14">
    <source>
        <dbReference type="PROSITE-ProRule" id="PRU00502"/>
    </source>
</evidence>
<dbReference type="Pfam" id="PF02148">
    <property type="entry name" value="zf-UBP"/>
    <property type="match status" value="1"/>
</dbReference>